<dbReference type="PRINTS" id="PR00455">
    <property type="entry name" value="HTHTETR"/>
</dbReference>
<accession>A0ABP9QLR2</accession>
<dbReference type="RefSeq" id="WP_345532468.1">
    <property type="nucleotide sequence ID" value="NZ_BAABLD010000008.1"/>
</dbReference>
<keyword evidence="3" id="KW-0804">Transcription</keyword>
<dbReference type="InterPro" id="IPR009057">
    <property type="entry name" value="Homeodomain-like_sf"/>
</dbReference>
<comment type="caution">
    <text evidence="6">The sequence shown here is derived from an EMBL/GenBank/DDBJ whole genome shotgun (WGS) entry which is preliminary data.</text>
</comment>
<dbReference type="PANTHER" id="PTHR30055:SF223">
    <property type="entry name" value="HTH-TYPE TRANSCRIPTIONAL REGULATOR UIDR"/>
    <property type="match status" value="1"/>
</dbReference>
<dbReference type="InterPro" id="IPR050109">
    <property type="entry name" value="HTH-type_TetR-like_transc_reg"/>
</dbReference>
<dbReference type="InterPro" id="IPR011075">
    <property type="entry name" value="TetR_C"/>
</dbReference>
<evidence type="ECO:0000256" key="2">
    <source>
        <dbReference type="ARBA" id="ARBA00023125"/>
    </source>
</evidence>
<dbReference type="PANTHER" id="PTHR30055">
    <property type="entry name" value="HTH-TYPE TRANSCRIPTIONAL REGULATOR RUTR"/>
    <property type="match status" value="1"/>
</dbReference>
<organism evidence="6 7">
    <name type="scientific">Viridibacterium curvum</name>
    <dbReference type="NCBI Taxonomy" id="1101404"/>
    <lineage>
        <taxon>Bacteria</taxon>
        <taxon>Pseudomonadati</taxon>
        <taxon>Pseudomonadota</taxon>
        <taxon>Betaproteobacteria</taxon>
        <taxon>Rhodocyclales</taxon>
        <taxon>Rhodocyclaceae</taxon>
        <taxon>Viridibacterium</taxon>
    </lineage>
</organism>
<evidence type="ECO:0000256" key="1">
    <source>
        <dbReference type="ARBA" id="ARBA00023015"/>
    </source>
</evidence>
<protein>
    <submittedName>
        <fullName evidence="6">TetR/AcrR family transcriptional regulator</fullName>
    </submittedName>
</protein>
<dbReference type="Pfam" id="PF00440">
    <property type="entry name" value="TetR_N"/>
    <property type="match status" value="1"/>
</dbReference>
<evidence type="ECO:0000313" key="7">
    <source>
        <dbReference type="Proteomes" id="UP001500547"/>
    </source>
</evidence>
<keyword evidence="2 4" id="KW-0238">DNA-binding</keyword>
<dbReference type="Gene3D" id="1.10.357.10">
    <property type="entry name" value="Tetracycline Repressor, domain 2"/>
    <property type="match status" value="1"/>
</dbReference>
<evidence type="ECO:0000256" key="4">
    <source>
        <dbReference type="PROSITE-ProRule" id="PRU00335"/>
    </source>
</evidence>
<proteinExistence type="predicted"/>
<sequence length="212" mass="23920">MATDKPGVRQRRKDARPAEMVEAALDVFAERGFAATRLEEIADRVGVSKGTLYLYFESKEALFKAVVEGGFVPALAEGEALLEAGKEDPERLLRELLRGWWDLVGNTRLAGIAKLMIAESSNFPELTEHYRQNVIERGHRLMVAVLELGMARGVFRQQSAELLCHVAFAPMLMASLWRQSFGMCCKEDMNYDDYIALHLDMLMHGLLQEKTQ</sequence>
<name>A0ABP9QLR2_9RHOO</name>
<evidence type="ECO:0000256" key="3">
    <source>
        <dbReference type="ARBA" id="ARBA00023163"/>
    </source>
</evidence>
<dbReference type="InterPro" id="IPR001647">
    <property type="entry name" value="HTH_TetR"/>
</dbReference>
<dbReference type="InterPro" id="IPR036271">
    <property type="entry name" value="Tet_transcr_reg_TetR-rel_C_sf"/>
</dbReference>
<feature type="domain" description="HTH tetR-type" evidence="5">
    <location>
        <begin position="14"/>
        <end position="74"/>
    </location>
</feature>
<evidence type="ECO:0000259" key="5">
    <source>
        <dbReference type="PROSITE" id="PS50977"/>
    </source>
</evidence>
<dbReference type="SUPFAM" id="SSF48498">
    <property type="entry name" value="Tetracyclin repressor-like, C-terminal domain"/>
    <property type="match status" value="1"/>
</dbReference>
<dbReference type="SUPFAM" id="SSF46689">
    <property type="entry name" value="Homeodomain-like"/>
    <property type="match status" value="1"/>
</dbReference>
<dbReference type="PROSITE" id="PS50977">
    <property type="entry name" value="HTH_TETR_2"/>
    <property type="match status" value="1"/>
</dbReference>
<dbReference type="Proteomes" id="UP001500547">
    <property type="component" value="Unassembled WGS sequence"/>
</dbReference>
<feature type="DNA-binding region" description="H-T-H motif" evidence="4">
    <location>
        <begin position="37"/>
        <end position="56"/>
    </location>
</feature>
<reference evidence="7" key="1">
    <citation type="journal article" date="2019" name="Int. J. Syst. Evol. Microbiol.">
        <title>The Global Catalogue of Microorganisms (GCM) 10K type strain sequencing project: providing services to taxonomists for standard genome sequencing and annotation.</title>
        <authorList>
            <consortium name="The Broad Institute Genomics Platform"/>
            <consortium name="The Broad Institute Genome Sequencing Center for Infectious Disease"/>
            <person name="Wu L."/>
            <person name="Ma J."/>
        </authorList>
    </citation>
    <scope>NUCLEOTIDE SEQUENCE [LARGE SCALE GENOMIC DNA]</scope>
    <source>
        <strain evidence="7">JCM 18715</strain>
    </source>
</reference>
<dbReference type="EMBL" id="BAABLD010000008">
    <property type="protein sequence ID" value="GAA5163933.1"/>
    <property type="molecule type" value="Genomic_DNA"/>
</dbReference>
<keyword evidence="7" id="KW-1185">Reference proteome</keyword>
<dbReference type="Pfam" id="PF16859">
    <property type="entry name" value="TetR_C_11"/>
    <property type="match status" value="1"/>
</dbReference>
<keyword evidence="1" id="KW-0805">Transcription regulation</keyword>
<evidence type="ECO:0000313" key="6">
    <source>
        <dbReference type="EMBL" id="GAA5163933.1"/>
    </source>
</evidence>
<gene>
    <name evidence="6" type="ORF">GCM10025770_16930</name>
</gene>